<sequence>MTTYLTPPSQNYEVAIGASRWMRIALATFALLLLGTAKTAFAAGNCQYTSTTPTWVTQVGTLSGSATVGRDAPIGTVIYEMGYASSVVPTLLCTAGSYQVQTSLVSQPYPLSSYVDPSGYPVYQTAIPGIGVRINGATTPVPGHGGIVNYPAPSNPISFTNGSNFRLDLIKISSTVGAGTITAAGLPTFQTSEVSMDGGNSTRFLLATVIGQVSIISSTCTTPNVSVNLGAHLTTELRGVGTTTATWVPVNIRLNNCPAFFGSTYTTFNADTSRTTTGTLAQNSIGYSVNPTNGVANATNGVMNLSSGGATGIGIQLANSSGTPVQFNTATPSGLTLNQTSSANYTISLQARYYQTGASITAGAANATATVTLSYL</sequence>
<name>A0ABX7GSS3_9GAMM</name>
<keyword evidence="3 5" id="KW-0732">Signal</keyword>
<dbReference type="Gene3D" id="2.60.40.1090">
    <property type="entry name" value="Fimbrial-type adhesion domain"/>
    <property type="match status" value="1"/>
</dbReference>
<dbReference type="RefSeq" id="WP_188800077.1">
    <property type="nucleotide sequence ID" value="NZ_BMIZ01000002.1"/>
</dbReference>
<feature type="chain" id="PRO_5045423341" evidence="5">
    <location>
        <begin position="43"/>
        <end position="376"/>
    </location>
</feature>
<dbReference type="Gene3D" id="2.60.40.3310">
    <property type="match status" value="1"/>
</dbReference>
<protein>
    <submittedName>
        <fullName evidence="8">Fimbrial protein</fullName>
    </submittedName>
</protein>
<evidence type="ECO:0000256" key="1">
    <source>
        <dbReference type="ARBA" id="ARBA00004561"/>
    </source>
</evidence>
<accession>A0ABX7GSS3</accession>
<feature type="domain" description="MrkD-like receptor binding" evidence="7">
    <location>
        <begin position="64"/>
        <end position="190"/>
    </location>
</feature>
<keyword evidence="4" id="KW-0281">Fimbrium</keyword>
<dbReference type="Pfam" id="PF22003">
    <property type="entry name" value="MrkDrd"/>
    <property type="match status" value="1"/>
</dbReference>
<dbReference type="InterPro" id="IPR050263">
    <property type="entry name" value="Bact_Fimbrial_Adh_Pro"/>
</dbReference>
<dbReference type="PANTHER" id="PTHR33420:SF12">
    <property type="entry name" value="FIMBRIN-LIKE PROTEIN FIMI-RELATED"/>
    <property type="match status" value="1"/>
</dbReference>
<evidence type="ECO:0000313" key="9">
    <source>
        <dbReference type="Proteomes" id="UP000663181"/>
    </source>
</evidence>
<feature type="domain" description="Fimbrial-type adhesion" evidence="6">
    <location>
        <begin position="215"/>
        <end position="375"/>
    </location>
</feature>
<proteinExistence type="inferred from homology"/>
<evidence type="ECO:0000259" key="7">
    <source>
        <dbReference type="Pfam" id="PF22003"/>
    </source>
</evidence>
<evidence type="ECO:0000256" key="4">
    <source>
        <dbReference type="ARBA" id="ARBA00023263"/>
    </source>
</evidence>
<evidence type="ECO:0000256" key="5">
    <source>
        <dbReference type="SAM" id="SignalP"/>
    </source>
</evidence>
<dbReference type="InterPro" id="IPR054160">
    <property type="entry name" value="MrkD_recept-bd"/>
</dbReference>
<evidence type="ECO:0000313" key="8">
    <source>
        <dbReference type="EMBL" id="QRN52842.1"/>
    </source>
</evidence>
<dbReference type="InterPro" id="IPR008966">
    <property type="entry name" value="Adhesion_dom_sf"/>
</dbReference>
<dbReference type="PANTHER" id="PTHR33420">
    <property type="entry name" value="FIMBRIAL SUBUNIT ELFA-RELATED"/>
    <property type="match status" value="1"/>
</dbReference>
<reference evidence="8 9" key="1">
    <citation type="submission" date="2020-10" db="EMBL/GenBank/DDBJ databases">
        <title>Phylogeny of dyella-like bacteria.</title>
        <authorList>
            <person name="Fu J."/>
        </authorList>
    </citation>
    <scope>NUCLEOTIDE SEQUENCE [LARGE SCALE GENOMIC DNA]</scope>
    <source>
        <strain evidence="8 9">DHOB09</strain>
    </source>
</reference>
<dbReference type="InterPro" id="IPR000259">
    <property type="entry name" value="Adhesion_dom_fimbrial"/>
</dbReference>
<evidence type="ECO:0000259" key="6">
    <source>
        <dbReference type="Pfam" id="PF00419"/>
    </source>
</evidence>
<dbReference type="SUPFAM" id="SSF49401">
    <property type="entry name" value="Bacterial adhesins"/>
    <property type="match status" value="1"/>
</dbReference>
<comment type="similarity">
    <text evidence="2">Belongs to the fimbrial protein family.</text>
</comment>
<feature type="signal peptide" evidence="5">
    <location>
        <begin position="1"/>
        <end position="42"/>
    </location>
</feature>
<dbReference type="Pfam" id="PF00419">
    <property type="entry name" value="Fimbrial"/>
    <property type="match status" value="1"/>
</dbReference>
<evidence type="ECO:0000256" key="2">
    <source>
        <dbReference type="ARBA" id="ARBA00006671"/>
    </source>
</evidence>
<evidence type="ECO:0000256" key="3">
    <source>
        <dbReference type="ARBA" id="ARBA00022729"/>
    </source>
</evidence>
<keyword evidence="9" id="KW-1185">Reference proteome</keyword>
<dbReference type="InterPro" id="IPR036937">
    <property type="entry name" value="Adhesion_dom_fimbrial_sf"/>
</dbReference>
<gene>
    <name evidence="8" type="ORF">ISN74_15525</name>
</gene>
<comment type="subcellular location">
    <subcellularLocation>
        <location evidence="1">Fimbrium</location>
    </subcellularLocation>
</comment>
<organism evidence="8 9">
    <name type="scientific">Dyella caseinilytica</name>
    <dbReference type="NCBI Taxonomy" id="1849581"/>
    <lineage>
        <taxon>Bacteria</taxon>
        <taxon>Pseudomonadati</taxon>
        <taxon>Pseudomonadota</taxon>
        <taxon>Gammaproteobacteria</taxon>
        <taxon>Lysobacterales</taxon>
        <taxon>Rhodanobacteraceae</taxon>
        <taxon>Dyella</taxon>
    </lineage>
</organism>
<dbReference type="EMBL" id="CP064030">
    <property type="protein sequence ID" value="QRN52842.1"/>
    <property type="molecule type" value="Genomic_DNA"/>
</dbReference>
<dbReference type="Proteomes" id="UP000663181">
    <property type="component" value="Chromosome"/>
</dbReference>